<protein>
    <submittedName>
        <fullName evidence="2">Rubrerythrin</fullName>
    </submittedName>
</protein>
<name>A6TVG0_ALKMQ</name>
<proteinExistence type="predicted"/>
<dbReference type="eggNOG" id="COG1633">
    <property type="taxonomic scope" value="Bacteria"/>
</dbReference>
<dbReference type="RefSeq" id="WP_012065126.1">
    <property type="nucleotide sequence ID" value="NC_009633.1"/>
</dbReference>
<dbReference type="Proteomes" id="UP000001572">
    <property type="component" value="Chromosome"/>
</dbReference>
<dbReference type="EMBL" id="CP000724">
    <property type="protein sequence ID" value="ABR50178.1"/>
    <property type="molecule type" value="Genomic_DNA"/>
</dbReference>
<dbReference type="PANTHER" id="PTHR33531">
    <property type="entry name" value="RUBRERYTHRIN SUBFAMILY"/>
    <property type="match status" value="1"/>
</dbReference>
<dbReference type="GO" id="GO:0046872">
    <property type="term" value="F:metal ion binding"/>
    <property type="evidence" value="ECO:0007669"/>
    <property type="project" value="InterPro"/>
</dbReference>
<reference evidence="3" key="1">
    <citation type="journal article" date="2016" name="Genome Announc.">
        <title>Complete genome sequence of Alkaliphilus metalliredigens strain QYMF, an alkaliphilic and metal-reducing bacterium isolated from borax-contaminated leachate ponds.</title>
        <authorList>
            <person name="Hwang C."/>
            <person name="Copeland A."/>
            <person name="Lucas S."/>
            <person name="Lapidus A."/>
            <person name="Barry K."/>
            <person name="Detter J.C."/>
            <person name="Glavina Del Rio T."/>
            <person name="Hammon N."/>
            <person name="Israni S."/>
            <person name="Dalin E."/>
            <person name="Tice H."/>
            <person name="Pitluck S."/>
            <person name="Chertkov O."/>
            <person name="Brettin T."/>
            <person name="Bruce D."/>
            <person name="Han C."/>
            <person name="Schmutz J."/>
            <person name="Larimer F."/>
            <person name="Land M.L."/>
            <person name="Hauser L."/>
            <person name="Kyrpides N."/>
            <person name="Mikhailova N."/>
            <person name="Ye Q."/>
            <person name="Zhou J."/>
            <person name="Richardson P."/>
            <person name="Fields M.W."/>
        </authorList>
    </citation>
    <scope>NUCLEOTIDE SEQUENCE [LARGE SCALE GENOMIC DNA]</scope>
    <source>
        <strain evidence="3">QYMF</strain>
    </source>
</reference>
<dbReference type="KEGG" id="amt:Amet_4097"/>
<dbReference type="AlphaFoldDB" id="A6TVG0"/>
<organism evidence="2 3">
    <name type="scientific">Alkaliphilus metalliredigens (strain QYMF)</name>
    <dbReference type="NCBI Taxonomy" id="293826"/>
    <lineage>
        <taxon>Bacteria</taxon>
        <taxon>Bacillati</taxon>
        <taxon>Bacillota</taxon>
        <taxon>Clostridia</taxon>
        <taxon>Peptostreptococcales</taxon>
        <taxon>Natronincolaceae</taxon>
        <taxon>Alkaliphilus</taxon>
    </lineage>
</organism>
<gene>
    <name evidence="2" type="ordered locus">Amet_4097</name>
</gene>
<sequence>MKKYINVLKYAMEMEKQGHQFFKENAQKMTLPSAKEMFEKLAEVELDHYHFLEDQVNHMVSNNEVKEVEMDINRENNIFEERATKEMLEHTLSESMVPDLTVLRSAYLMEKDFAEFYHDAALKAEEPKVKKLFTTLATWEEGHERFFKEEYDRHMKEYMYQPWGG</sequence>
<dbReference type="PANTHER" id="PTHR33531:SF10">
    <property type="entry name" value="BLR7895 PROTEIN"/>
    <property type="match status" value="1"/>
</dbReference>
<evidence type="ECO:0000313" key="2">
    <source>
        <dbReference type="EMBL" id="ABR50178.1"/>
    </source>
</evidence>
<keyword evidence="3" id="KW-1185">Reference proteome</keyword>
<dbReference type="HOGENOM" id="CLU_125830_0_0_9"/>
<accession>A6TVG0</accession>
<dbReference type="CDD" id="cd01045">
    <property type="entry name" value="Ferritin_like_AB"/>
    <property type="match status" value="1"/>
</dbReference>
<evidence type="ECO:0000259" key="1">
    <source>
        <dbReference type="Pfam" id="PF02915"/>
    </source>
</evidence>
<dbReference type="Pfam" id="PF02915">
    <property type="entry name" value="Rubrerythrin"/>
    <property type="match status" value="1"/>
</dbReference>
<feature type="domain" description="Rubrerythrin diiron-binding" evidence="1">
    <location>
        <begin position="6"/>
        <end position="151"/>
    </location>
</feature>
<evidence type="ECO:0000313" key="3">
    <source>
        <dbReference type="Proteomes" id="UP000001572"/>
    </source>
</evidence>
<dbReference type="Gene3D" id="1.20.1260.10">
    <property type="match status" value="1"/>
</dbReference>
<dbReference type="GO" id="GO:0016491">
    <property type="term" value="F:oxidoreductase activity"/>
    <property type="evidence" value="ECO:0007669"/>
    <property type="project" value="InterPro"/>
</dbReference>
<dbReference type="SUPFAM" id="SSF47240">
    <property type="entry name" value="Ferritin-like"/>
    <property type="match status" value="1"/>
</dbReference>
<dbReference type="OrthoDB" id="9808511at2"/>
<dbReference type="InterPro" id="IPR012347">
    <property type="entry name" value="Ferritin-like"/>
</dbReference>
<dbReference type="STRING" id="293826.Amet_4097"/>
<dbReference type="InterPro" id="IPR009078">
    <property type="entry name" value="Ferritin-like_SF"/>
</dbReference>
<dbReference type="InterPro" id="IPR003251">
    <property type="entry name" value="Rr_diiron-bd_dom"/>
</dbReference>